<dbReference type="PANTHER" id="PTHR10579:SF125">
    <property type="entry name" value="VWFA DOMAIN-CONTAINING PROTEIN"/>
    <property type="match status" value="1"/>
</dbReference>
<dbReference type="InterPro" id="IPR002035">
    <property type="entry name" value="VWF_A"/>
</dbReference>
<dbReference type="InterPro" id="IPR036465">
    <property type="entry name" value="vWFA_dom_sf"/>
</dbReference>
<dbReference type="OrthoDB" id="687730at2759"/>
<feature type="domain" description="VWFA" evidence="1">
    <location>
        <begin position="51"/>
        <end position="222"/>
    </location>
</feature>
<dbReference type="Pfam" id="PF00092">
    <property type="entry name" value="VWA"/>
    <property type="match status" value="1"/>
</dbReference>
<dbReference type="SUPFAM" id="SSF53300">
    <property type="entry name" value="vWA-like"/>
    <property type="match status" value="1"/>
</dbReference>
<dbReference type="AlphaFoldDB" id="A0A835B7I0"/>
<gene>
    <name evidence="2" type="ORF">HU200_039882</name>
</gene>
<dbReference type="SMART" id="SM00327">
    <property type="entry name" value="VWA"/>
    <property type="match status" value="1"/>
</dbReference>
<comment type="caution">
    <text evidence="2">The sequence shown here is derived from an EMBL/GenBank/DDBJ whole genome shotgun (WGS) entry which is preliminary data.</text>
</comment>
<evidence type="ECO:0000313" key="2">
    <source>
        <dbReference type="EMBL" id="KAF8692274.1"/>
    </source>
</evidence>
<dbReference type="PANTHER" id="PTHR10579">
    <property type="entry name" value="CALCIUM-ACTIVATED CHLORIDE CHANNEL REGULATOR"/>
    <property type="match status" value="1"/>
</dbReference>
<evidence type="ECO:0000313" key="3">
    <source>
        <dbReference type="Proteomes" id="UP000636709"/>
    </source>
</evidence>
<sequence>MHIYTAGSTKSLVAINQVKYLKDNAALTADTVTAEVEIKATNSTAVREGLDLVAILDVSSRMATKMDNLKNAMKFVIMKLTPVDRLSIVVFSDGAARLNPLRSMTPEAQKDLMALFDGLKAHGHGGTNIRVGLETGLAVVAGRANTKARTPNIFLVTDGIQTISNAKNVDASQVAIYTFGFGNDSDHNLLSDIALNSHGGVFSAVPDGANLSVPLSQMLAGLLTVVGQGLQLTLTPNEDEGDDVDTIVVAPRTHYTQTVDPTTGVITISFGTIFAGESRKVVITINLKKSTKKTEHDAALAEAETIFTAQGKVHNQRAPRDITILRVTNPSQLVPGSSDTSRELQAELARRAEAEAIRKARLLADAGNLDGARYTLVNALEDVVLSDGQKLLRAELVQVVKLMDSKVMYESKGRAYALVSEASHGRQRYACRGGEDDDVRLFSTPRMDSYLEQAKSFEKDPTVTVASADEDVKKEVEANPLAAISGDLALYLRTAIEALQGMRRIIAAKA</sequence>
<dbReference type="Proteomes" id="UP000636709">
    <property type="component" value="Unassembled WGS sequence"/>
</dbReference>
<evidence type="ECO:0000259" key="1">
    <source>
        <dbReference type="PROSITE" id="PS50234"/>
    </source>
</evidence>
<dbReference type="InterPro" id="IPR032838">
    <property type="entry name" value="Vwaint_dom"/>
</dbReference>
<name>A0A835B7I0_9POAL</name>
<organism evidence="2 3">
    <name type="scientific">Digitaria exilis</name>
    <dbReference type="NCBI Taxonomy" id="1010633"/>
    <lineage>
        <taxon>Eukaryota</taxon>
        <taxon>Viridiplantae</taxon>
        <taxon>Streptophyta</taxon>
        <taxon>Embryophyta</taxon>
        <taxon>Tracheophyta</taxon>
        <taxon>Spermatophyta</taxon>
        <taxon>Magnoliopsida</taxon>
        <taxon>Liliopsida</taxon>
        <taxon>Poales</taxon>
        <taxon>Poaceae</taxon>
        <taxon>PACMAD clade</taxon>
        <taxon>Panicoideae</taxon>
        <taxon>Panicodae</taxon>
        <taxon>Paniceae</taxon>
        <taxon>Anthephorinae</taxon>
        <taxon>Digitaria</taxon>
    </lineage>
</organism>
<proteinExistence type="predicted"/>
<reference evidence="2" key="1">
    <citation type="submission" date="2020-07" db="EMBL/GenBank/DDBJ databases">
        <title>Genome sequence and genetic diversity analysis of an under-domesticated orphan crop, white fonio (Digitaria exilis).</title>
        <authorList>
            <person name="Bennetzen J.L."/>
            <person name="Chen S."/>
            <person name="Ma X."/>
            <person name="Wang X."/>
            <person name="Yssel A.E.J."/>
            <person name="Chaluvadi S.R."/>
            <person name="Johnson M."/>
            <person name="Gangashetty P."/>
            <person name="Hamidou F."/>
            <person name="Sanogo M.D."/>
            <person name="Zwaenepoel A."/>
            <person name="Wallace J."/>
            <person name="Van De Peer Y."/>
            <person name="Van Deynze A."/>
        </authorList>
    </citation>
    <scope>NUCLEOTIDE SEQUENCE</scope>
    <source>
        <tissue evidence="2">Leaves</tissue>
    </source>
</reference>
<dbReference type="PROSITE" id="PS50234">
    <property type="entry name" value="VWFA"/>
    <property type="match status" value="1"/>
</dbReference>
<dbReference type="Pfam" id="PF14624">
    <property type="entry name" value="Vwaint"/>
    <property type="match status" value="1"/>
</dbReference>
<protein>
    <recommendedName>
        <fullName evidence="1">VWFA domain-containing protein</fullName>
    </recommendedName>
</protein>
<keyword evidence="3" id="KW-1185">Reference proteome</keyword>
<dbReference type="EMBL" id="JACEFO010001947">
    <property type="protein sequence ID" value="KAF8692274.1"/>
    <property type="molecule type" value="Genomic_DNA"/>
</dbReference>
<dbReference type="Gene3D" id="3.40.50.410">
    <property type="entry name" value="von Willebrand factor, type A domain"/>
    <property type="match status" value="1"/>
</dbReference>
<accession>A0A835B7I0</accession>
<dbReference type="InterPro" id="IPR051266">
    <property type="entry name" value="CLCR"/>
</dbReference>